<dbReference type="EMBL" id="CM046109">
    <property type="protein sequence ID" value="KAI8442065.1"/>
    <property type="molecule type" value="Genomic_DNA"/>
</dbReference>
<name>A0ACC0L0E5_CHOFU</name>
<proteinExistence type="predicted"/>
<evidence type="ECO:0000313" key="1">
    <source>
        <dbReference type="EMBL" id="KAI8442065.1"/>
    </source>
</evidence>
<comment type="caution">
    <text evidence="1">The sequence shown here is derived from an EMBL/GenBank/DDBJ whole genome shotgun (WGS) entry which is preliminary data.</text>
</comment>
<evidence type="ECO:0000313" key="2">
    <source>
        <dbReference type="Proteomes" id="UP001064048"/>
    </source>
</evidence>
<dbReference type="Proteomes" id="UP001064048">
    <property type="component" value="Chromosome 9"/>
</dbReference>
<sequence>MEEFLGKKYALTTSENFEEYLVFIGKGYLHRKAARSLRQEHWLTKNDDGTYTFSFSSPLTSSEMTFTPGEEFEETKPDGVKVKSLITIDGNKMTHIQTEENGRISKHVREFYPDQMIVITTAEGYSKTAIRRYVLVE</sequence>
<organism evidence="1 2">
    <name type="scientific">Choristoneura fumiferana</name>
    <name type="common">Spruce budworm moth</name>
    <name type="synonym">Archips fumiferana</name>
    <dbReference type="NCBI Taxonomy" id="7141"/>
    <lineage>
        <taxon>Eukaryota</taxon>
        <taxon>Metazoa</taxon>
        <taxon>Ecdysozoa</taxon>
        <taxon>Arthropoda</taxon>
        <taxon>Hexapoda</taxon>
        <taxon>Insecta</taxon>
        <taxon>Pterygota</taxon>
        <taxon>Neoptera</taxon>
        <taxon>Endopterygota</taxon>
        <taxon>Lepidoptera</taxon>
        <taxon>Glossata</taxon>
        <taxon>Ditrysia</taxon>
        <taxon>Tortricoidea</taxon>
        <taxon>Tortricidae</taxon>
        <taxon>Tortricinae</taxon>
        <taxon>Choristoneura</taxon>
    </lineage>
</organism>
<reference evidence="1 2" key="1">
    <citation type="journal article" date="2022" name="Genome Biol. Evol.">
        <title>The Spruce Budworm Genome: Reconstructing the Evolutionary History of Antifreeze Proteins.</title>
        <authorList>
            <person name="Beliveau C."/>
            <person name="Gagne P."/>
            <person name="Picq S."/>
            <person name="Vernygora O."/>
            <person name="Keeling C.I."/>
            <person name="Pinkney K."/>
            <person name="Doucet D."/>
            <person name="Wen F."/>
            <person name="Johnston J.S."/>
            <person name="Maaroufi H."/>
            <person name="Boyle B."/>
            <person name="Laroche J."/>
            <person name="Dewar K."/>
            <person name="Juretic N."/>
            <person name="Blackburn G."/>
            <person name="Nisole A."/>
            <person name="Brunet B."/>
            <person name="Brandao M."/>
            <person name="Lumley L."/>
            <person name="Duan J."/>
            <person name="Quan G."/>
            <person name="Lucarotti C.J."/>
            <person name="Roe A.D."/>
            <person name="Sperling F.A.H."/>
            <person name="Levesque R.C."/>
            <person name="Cusson M."/>
        </authorList>
    </citation>
    <scope>NUCLEOTIDE SEQUENCE [LARGE SCALE GENOMIC DNA]</scope>
    <source>
        <strain evidence="1">Glfc:IPQL:Cfum</strain>
    </source>
</reference>
<keyword evidence="2" id="KW-1185">Reference proteome</keyword>
<accession>A0ACC0L0E5</accession>
<protein>
    <submittedName>
        <fullName evidence="1">Uncharacterized protein</fullName>
    </submittedName>
</protein>
<gene>
    <name evidence="1" type="ORF">MSG28_005704</name>
</gene>